<evidence type="ECO:0000256" key="12">
    <source>
        <dbReference type="ARBA" id="ARBA00022958"/>
    </source>
</evidence>
<evidence type="ECO:0000256" key="2">
    <source>
        <dbReference type="ARBA" id="ARBA00001958"/>
    </source>
</evidence>
<dbReference type="RefSeq" id="WP_034214397.1">
    <property type="nucleotide sequence ID" value="NZ_AVCK01000055.1"/>
</dbReference>
<protein>
    <recommendedName>
        <fullName evidence="15 16">Type III pantothenate kinase</fullName>
        <ecNumber evidence="6 16">2.7.1.33</ecNumber>
    </recommendedName>
    <alternativeName>
        <fullName evidence="16">PanK-III</fullName>
    </alternativeName>
    <alternativeName>
        <fullName evidence="16">Pantothenic acid kinase</fullName>
    </alternativeName>
</protein>
<keyword evidence="10 16" id="KW-0418">Kinase</keyword>
<evidence type="ECO:0000256" key="13">
    <source>
        <dbReference type="ARBA" id="ARBA00022993"/>
    </source>
</evidence>
<reference evidence="17 18" key="1">
    <citation type="submission" date="2013-09" db="EMBL/GenBank/DDBJ databases">
        <title>Genome sequencing of Arenimonas metalli.</title>
        <authorList>
            <person name="Chen F."/>
            <person name="Wang G."/>
        </authorList>
    </citation>
    <scope>NUCLEOTIDE SEQUENCE [LARGE SCALE GENOMIC DNA]</scope>
    <source>
        <strain evidence="17 18">CF5-1</strain>
    </source>
</reference>
<feature type="binding site" evidence="16">
    <location>
        <position position="126"/>
    </location>
    <ligand>
        <name>ATP</name>
        <dbReference type="ChEBI" id="CHEBI:30616"/>
    </ligand>
</feature>
<proteinExistence type="inferred from homology"/>
<comment type="pathway">
    <text evidence="4 16">Cofactor biosynthesis; coenzyme A biosynthesis; CoA from (R)-pantothenate: step 1/5.</text>
</comment>
<dbReference type="GO" id="GO:0015937">
    <property type="term" value="P:coenzyme A biosynthetic process"/>
    <property type="evidence" value="ECO:0007669"/>
    <property type="project" value="UniProtKB-UniRule"/>
</dbReference>
<dbReference type="eggNOG" id="COG1521">
    <property type="taxonomic scope" value="Bacteria"/>
</dbReference>
<keyword evidence="12 16" id="KW-0630">Potassium</keyword>
<organism evidence="17 18">
    <name type="scientific">Arenimonas metalli CF5-1</name>
    <dbReference type="NCBI Taxonomy" id="1384056"/>
    <lineage>
        <taxon>Bacteria</taxon>
        <taxon>Pseudomonadati</taxon>
        <taxon>Pseudomonadota</taxon>
        <taxon>Gammaproteobacteria</taxon>
        <taxon>Lysobacterales</taxon>
        <taxon>Lysobacteraceae</taxon>
        <taxon>Arenimonas</taxon>
    </lineage>
</organism>
<dbReference type="UniPathway" id="UPA00241">
    <property type="reaction ID" value="UER00352"/>
</dbReference>
<keyword evidence="7 16" id="KW-0963">Cytoplasm</keyword>
<comment type="function">
    <text evidence="16">Catalyzes the phosphorylation of pantothenate (Pan), the first step in CoA biosynthesis.</text>
</comment>
<evidence type="ECO:0000256" key="3">
    <source>
        <dbReference type="ARBA" id="ARBA00004496"/>
    </source>
</evidence>
<comment type="catalytic activity">
    <reaction evidence="1 16">
        <text>(R)-pantothenate + ATP = (R)-4'-phosphopantothenate + ADP + H(+)</text>
        <dbReference type="Rhea" id="RHEA:16373"/>
        <dbReference type="ChEBI" id="CHEBI:10986"/>
        <dbReference type="ChEBI" id="CHEBI:15378"/>
        <dbReference type="ChEBI" id="CHEBI:29032"/>
        <dbReference type="ChEBI" id="CHEBI:30616"/>
        <dbReference type="ChEBI" id="CHEBI:456216"/>
        <dbReference type="EC" id="2.7.1.33"/>
    </reaction>
</comment>
<keyword evidence="18" id="KW-1185">Reference proteome</keyword>
<evidence type="ECO:0000256" key="10">
    <source>
        <dbReference type="ARBA" id="ARBA00022777"/>
    </source>
</evidence>
<dbReference type="SUPFAM" id="SSF53067">
    <property type="entry name" value="Actin-like ATPase domain"/>
    <property type="match status" value="2"/>
</dbReference>
<keyword evidence="9 16" id="KW-0547">Nucleotide-binding</keyword>
<keyword evidence="13 16" id="KW-0173">Coenzyme A biosynthesis</keyword>
<dbReference type="AlphaFoldDB" id="A0A091BBV4"/>
<dbReference type="NCBIfam" id="TIGR00671">
    <property type="entry name" value="baf"/>
    <property type="match status" value="1"/>
</dbReference>
<dbReference type="InterPro" id="IPR004619">
    <property type="entry name" value="Type_III_PanK"/>
</dbReference>
<dbReference type="GO" id="GO:0004594">
    <property type="term" value="F:pantothenate kinase activity"/>
    <property type="evidence" value="ECO:0007669"/>
    <property type="project" value="UniProtKB-UniRule"/>
</dbReference>
<accession>A0A091BBV4</accession>
<evidence type="ECO:0000256" key="1">
    <source>
        <dbReference type="ARBA" id="ARBA00001206"/>
    </source>
</evidence>
<gene>
    <name evidence="16" type="primary">coaX</name>
    <name evidence="17" type="ORF">N787_03760</name>
</gene>
<comment type="caution">
    <text evidence="16">Lacks conserved residue(s) required for the propagation of feature annotation.</text>
</comment>
<evidence type="ECO:0000256" key="8">
    <source>
        <dbReference type="ARBA" id="ARBA00022679"/>
    </source>
</evidence>
<feature type="binding site" evidence="16">
    <location>
        <position position="176"/>
    </location>
    <ligand>
        <name>substrate</name>
    </ligand>
</feature>
<dbReference type="CDD" id="cd24015">
    <property type="entry name" value="ASKHA_NBD_PanK-III"/>
    <property type="match status" value="1"/>
</dbReference>
<evidence type="ECO:0000256" key="14">
    <source>
        <dbReference type="ARBA" id="ARBA00038036"/>
    </source>
</evidence>
<name>A0A091BBV4_9GAMM</name>
<dbReference type="GO" id="GO:0005737">
    <property type="term" value="C:cytoplasm"/>
    <property type="evidence" value="ECO:0007669"/>
    <property type="project" value="UniProtKB-SubCell"/>
</dbReference>
<keyword evidence="8 16" id="KW-0808">Transferase</keyword>
<dbReference type="HAMAP" id="MF_01274">
    <property type="entry name" value="Pantothen_kinase_3"/>
    <property type="match status" value="1"/>
</dbReference>
<comment type="cofactor">
    <cofactor evidence="2">
        <name>K(+)</name>
        <dbReference type="ChEBI" id="CHEBI:29103"/>
    </cofactor>
</comment>
<evidence type="ECO:0000256" key="11">
    <source>
        <dbReference type="ARBA" id="ARBA00022840"/>
    </source>
</evidence>
<keyword evidence="11 16" id="KW-0067">ATP-binding</keyword>
<dbReference type="Gene3D" id="3.30.420.40">
    <property type="match status" value="2"/>
</dbReference>
<dbReference type="Proteomes" id="UP000029393">
    <property type="component" value="Unassembled WGS sequence"/>
</dbReference>
<comment type="subcellular location">
    <subcellularLocation>
        <location evidence="3 16">Cytoplasm</location>
    </subcellularLocation>
</comment>
<evidence type="ECO:0000256" key="15">
    <source>
        <dbReference type="ARBA" id="ARBA00040883"/>
    </source>
</evidence>
<dbReference type="InterPro" id="IPR043129">
    <property type="entry name" value="ATPase_NBD"/>
</dbReference>
<feature type="active site" description="Proton acceptor" evidence="16">
    <location>
        <position position="103"/>
    </location>
</feature>
<comment type="subunit">
    <text evidence="5 16">Homodimer.</text>
</comment>
<dbReference type="PANTHER" id="PTHR34265">
    <property type="entry name" value="TYPE III PANTOTHENATE KINASE"/>
    <property type="match status" value="1"/>
</dbReference>
<evidence type="ECO:0000313" key="18">
    <source>
        <dbReference type="Proteomes" id="UP000029393"/>
    </source>
</evidence>
<dbReference type="GO" id="GO:0005524">
    <property type="term" value="F:ATP binding"/>
    <property type="evidence" value="ECO:0007669"/>
    <property type="project" value="UniProtKB-UniRule"/>
</dbReference>
<dbReference type="EC" id="2.7.1.33" evidence="6 16"/>
<evidence type="ECO:0000256" key="4">
    <source>
        <dbReference type="ARBA" id="ARBA00005225"/>
    </source>
</evidence>
<evidence type="ECO:0000256" key="16">
    <source>
        <dbReference type="HAMAP-Rule" id="MF_01274"/>
    </source>
</evidence>
<dbReference type="PANTHER" id="PTHR34265:SF1">
    <property type="entry name" value="TYPE III PANTOTHENATE KINASE"/>
    <property type="match status" value="1"/>
</dbReference>
<evidence type="ECO:0000256" key="9">
    <source>
        <dbReference type="ARBA" id="ARBA00022741"/>
    </source>
</evidence>
<evidence type="ECO:0000256" key="5">
    <source>
        <dbReference type="ARBA" id="ARBA00011738"/>
    </source>
</evidence>
<evidence type="ECO:0000256" key="7">
    <source>
        <dbReference type="ARBA" id="ARBA00022490"/>
    </source>
</evidence>
<dbReference type="STRING" id="1384056.N787_03760"/>
<comment type="caution">
    <text evidence="17">The sequence shown here is derived from an EMBL/GenBank/DDBJ whole genome shotgun (WGS) entry which is preliminary data.</text>
</comment>
<evidence type="ECO:0000256" key="6">
    <source>
        <dbReference type="ARBA" id="ARBA00012102"/>
    </source>
</evidence>
<dbReference type="OrthoDB" id="9781305at2"/>
<feature type="binding site" evidence="16">
    <location>
        <position position="94"/>
    </location>
    <ligand>
        <name>substrate</name>
    </ligand>
</feature>
<dbReference type="PATRIC" id="fig|1384056.3.peg.2271"/>
<dbReference type="EMBL" id="AVCK01000055">
    <property type="protein sequence ID" value="KFN41890.1"/>
    <property type="molecule type" value="Genomic_DNA"/>
</dbReference>
<feature type="binding site" evidence="16">
    <location>
        <begin position="6"/>
        <end position="13"/>
    </location>
    <ligand>
        <name>ATP</name>
        <dbReference type="ChEBI" id="CHEBI:30616"/>
    </ligand>
</feature>
<comment type="similarity">
    <text evidence="14 16">Belongs to the type III pantothenate kinase family.</text>
</comment>
<comment type="cofactor">
    <cofactor evidence="16">
        <name>NH4(+)</name>
        <dbReference type="ChEBI" id="CHEBI:28938"/>
    </cofactor>
    <cofactor evidence="16">
        <name>K(+)</name>
        <dbReference type="ChEBI" id="CHEBI:29103"/>
    </cofactor>
    <text evidence="16">A monovalent cation. Ammonium or potassium.</text>
</comment>
<sequence>MNWLLDLGNSRLKVAPWDPAGGLGAVQAWAHGAADFAPSLQRWLAGVQPGDRCWLASVAGSEPTAAVAEALARHGHPATRARTQAECAGVRIAYAEPARLGVDRFLGLLAAHARGPGPWLTVSAGSALTVDLLDGSGQHRGGVIAPSPEHMRAALAARFPALAYAGGEACDFATDTADALAGGSVGAAVGLVERCHRQAIRLLGVAPRVLVSGGGAPRLLEWLEIESESAPGLVLEGLAVYAADKRNKDE</sequence>
<evidence type="ECO:0000313" key="17">
    <source>
        <dbReference type="EMBL" id="KFN41890.1"/>
    </source>
</evidence>
<dbReference type="Pfam" id="PF03309">
    <property type="entry name" value="Pan_kinase"/>
    <property type="match status" value="1"/>
</dbReference>
<feature type="binding site" evidence="16">
    <location>
        <begin position="101"/>
        <end position="104"/>
    </location>
    <ligand>
        <name>substrate</name>
    </ligand>
</feature>